<comment type="caution">
    <text evidence="2">The sequence shown here is derived from an EMBL/GenBank/DDBJ whole genome shotgun (WGS) entry which is preliminary data.</text>
</comment>
<dbReference type="AlphaFoldDB" id="A0A542XCG4"/>
<keyword evidence="1" id="KW-1133">Transmembrane helix</keyword>
<accession>A0A542XCG4</accession>
<sequence>MTPVALVPSERLSRGQRVRRLANLVNGSTVLGLGVAALGRCRVRRGPRGLWLADRYRFDFPRAGAFTVGDVLLTADEWPARVQVYPGLLAHEERHAWQYAVCGGLPFVPLYVLAMAWSVLRTGTKGARNVFERDAGLAAGGYLDAPVVPLRARLRRPVGA</sequence>
<name>A0A542XCG4_9MICO</name>
<dbReference type="Proteomes" id="UP000318336">
    <property type="component" value="Unassembled WGS sequence"/>
</dbReference>
<reference evidence="2 3" key="1">
    <citation type="submission" date="2019-06" db="EMBL/GenBank/DDBJ databases">
        <title>Sequencing the genomes of 1000 actinobacteria strains.</title>
        <authorList>
            <person name="Klenk H.-P."/>
        </authorList>
    </citation>
    <scope>NUCLEOTIDE SEQUENCE [LARGE SCALE GENOMIC DNA]</scope>
    <source>
        <strain evidence="2 3">DSM 24617</strain>
    </source>
</reference>
<proteinExistence type="predicted"/>
<evidence type="ECO:0008006" key="4">
    <source>
        <dbReference type="Google" id="ProtNLM"/>
    </source>
</evidence>
<evidence type="ECO:0000256" key="1">
    <source>
        <dbReference type="SAM" id="Phobius"/>
    </source>
</evidence>
<keyword evidence="1" id="KW-0812">Transmembrane</keyword>
<protein>
    <recommendedName>
        <fullName evidence="4">DUF4157 domain-containing protein</fullName>
    </recommendedName>
</protein>
<organism evidence="2 3">
    <name type="scientific">Barrientosiimonas humi</name>
    <dbReference type="NCBI Taxonomy" id="999931"/>
    <lineage>
        <taxon>Bacteria</taxon>
        <taxon>Bacillati</taxon>
        <taxon>Actinomycetota</taxon>
        <taxon>Actinomycetes</taxon>
        <taxon>Micrococcales</taxon>
        <taxon>Dermacoccaceae</taxon>
        <taxon>Barrientosiimonas</taxon>
    </lineage>
</organism>
<gene>
    <name evidence="2" type="ORF">FB554_1681</name>
</gene>
<keyword evidence="1" id="KW-0472">Membrane</keyword>
<evidence type="ECO:0000313" key="3">
    <source>
        <dbReference type="Proteomes" id="UP000318336"/>
    </source>
</evidence>
<feature type="transmembrane region" description="Helical" evidence="1">
    <location>
        <begin position="96"/>
        <end position="120"/>
    </location>
</feature>
<dbReference type="EMBL" id="VFOK01000001">
    <property type="protein sequence ID" value="TQL33531.1"/>
    <property type="molecule type" value="Genomic_DNA"/>
</dbReference>
<keyword evidence="3" id="KW-1185">Reference proteome</keyword>
<feature type="transmembrane region" description="Helical" evidence="1">
    <location>
        <begin position="21"/>
        <end position="39"/>
    </location>
</feature>
<evidence type="ECO:0000313" key="2">
    <source>
        <dbReference type="EMBL" id="TQL33531.1"/>
    </source>
</evidence>